<evidence type="ECO:0000256" key="2">
    <source>
        <dbReference type="ARBA" id="ARBA00022771"/>
    </source>
</evidence>
<dbReference type="PROSITE" id="PS50808">
    <property type="entry name" value="ZF_BED"/>
    <property type="match status" value="1"/>
</dbReference>
<name>A0A922MU36_SPOEX</name>
<dbReference type="Pfam" id="PF13843">
    <property type="entry name" value="DDE_Tnp_1_7"/>
    <property type="match status" value="1"/>
</dbReference>
<dbReference type="InterPro" id="IPR036236">
    <property type="entry name" value="Znf_C2H2_sf"/>
</dbReference>
<dbReference type="GO" id="GO:0003677">
    <property type="term" value="F:DNA binding"/>
    <property type="evidence" value="ECO:0007669"/>
    <property type="project" value="InterPro"/>
</dbReference>
<dbReference type="AlphaFoldDB" id="A0A922MU36"/>
<gene>
    <name evidence="7" type="ORF">HF086_012312</name>
</gene>
<evidence type="ECO:0000313" key="7">
    <source>
        <dbReference type="EMBL" id="KAH9642818.1"/>
    </source>
</evidence>
<evidence type="ECO:0000256" key="4">
    <source>
        <dbReference type="PROSITE-ProRule" id="PRU00027"/>
    </source>
</evidence>
<evidence type="ECO:0000256" key="1">
    <source>
        <dbReference type="ARBA" id="ARBA00022723"/>
    </source>
</evidence>
<feature type="domain" description="BED-type" evidence="6">
    <location>
        <begin position="3"/>
        <end position="60"/>
    </location>
</feature>
<sequence length="390" mass="44129">MSKRKSRVWMFFEQFVNDSRKVKCNQCQVIISRGGQGKTANTTSMNNHIKYKHPTLIPQLGSAIKCSSTDDSTKSQISAEELPKAVPTPSTSASSMVSLSKKSQQNIEDSLTIHWSCEDSRSREINIAIAANPLIERQIEEWLAQEDSSGSETEDIPENFVPEQSDHNSETEQSASEDEEANTQSATGQESIQENRPSESDSDDEPLSRLDILDEILKWTNVKLSELKSKYSIENRPEIQDMDMIELYAFLGLLMYTAVFKSNHENYREERKQKDKLAAISNIFGKFVNNCQNLYNIGECATIDEILIAFRGRSYFVMYMPNKPSKYGLKMMCMCDAKANYFYNGYIYSGKGSDGQTLTSDEKKLLVPSQAVIRLTKPIHGSNRNVTFDN</sequence>
<dbReference type="GO" id="GO:0008270">
    <property type="term" value="F:zinc ion binding"/>
    <property type="evidence" value="ECO:0007669"/>
    <property type="project" value="UniProtKB-KW"/>
</dbReference>
<protein>
    <recommendedName>
        <fullName evidence="6">BED-type domain-containing protein</fullName>
    </recommendedName>
</protein>
<comment type="caution">
    <text evidence="7">The sequence shown here is derived from an EMBL/GenBank/DDBJ whole genome shotgun (WGS) entry which is preliminary data.</text>
</comment>
<feature type="compositionally biased region" description="Low complexity" evidence="5">
    <location>
        <begin position="85"/>
        <end position="103"/>
    </location>
</feature>
<keyword evidence="3" id="KW-0862">Zinc</keyword>
<feature type="region of interest" description="Disordered" evidence="5">
    <location>
        <begin position="68"/>
        <end position="105"/>
    </location>
</feature>
<dbReference type="EMBL" id="JACEFF010000175">
    <property type="protein sequence ID" value="KAH9642818.1"/>
    <property type="molecule type" value="Genomic_DNA"/>
</dbReference>
<evidence type="ECO:0000256" key="5">
    <source>
        <dbReference type="SAM" id="MobiDB-lite"/>
    </source>
</evidence>
<feature type="compositionally biased region" description="Polar residues" evidence="5">
    <location>
        <begin position="182"/>
        <end position="195"/>
    </location>
</feature>
<evidence type="ECO:0000259" key="6">
    <source>
        <dbReference type="PROSITE" id="PS50808"/>
    </source>
</evidence>
<organism evidence="7 8">
    <name type="scientific">Spodoptera exigua</name>
    <name type="common">Beet armyworm</name>
    <name type="synonym">Noctua fulgens</name>
    <dbReference type="NCBI Taxonomy" id="7107"/>
    <lineage>
        <taxon>Eukaryota</taxon>
        <taxon>Metazoa</taxon>
        <taxon>Ecdysozoa</taxon>
        <taxon>Arthropoda</taxon>
        <taxon>Hexapoda</taxon>
        <taxon>Insecta</taxon>
        <taxon>Pterygota</taxon>
        <taxon>Neoptera</taxon>
        <taxon>Endopterygota</taxon>
        <taxon>Lepidoptera</taxon>
        <taxon>Glossata</taxon>
        <taxon>Ditrysia</taxon>
        <taxon>Noctuoidea</taxon>
        <taxon>Noctuidae</taxon>
        <taxon>Amphipyrinae</taxon>
        <taxon>Spodoptera</taxon>
    </lineage>
</organism>
<proteinExistence type="predicted"/>
<dbReference type="Pfam" id="PF02892">
    <property type="entry name" value="zf-BED"/>
    <property type="match status" value="1"/>
</dbReference>
<evidence type="ECO:0000313" key="8">
    <source>
        <dbReference type="Proteomes" id="UP000814243"/>
    </source>
</evidence>
<dbReference type="Proteomes" id="UP000814243">
    <property type="component" value="Unassembled WGS sequence"/>
</dbReference>
<keyword evidence="2 4" id="KW-0863">Zinc-finger</keyword>
<feature type="compositionally biased region" description="Polar residues" evidence="5">
    <location>
        <begin position="68"/>
        <end position="78"/>
    </location>
</feature>
<dbReference type="PANTHER" id="PTHR46599:SF6">
    <property type="entry name" value="DUAL SPECIFICITY PHOSPHATASE 26"/>
    <property type="match status" value="1"/>
</dbReference>
<accession>A0A922MU36</accession>
<dbReference type="PANTHER" id="PTHR46599">
    <property type="entry name" value="PIGGYBAC TRANSPOSABLE ELEMENT-DERIVED PROTEIN 4"/>
    <property type="match status" value="1"/>
</dbReference>
<dbReference type="InterPro" id="IPR003656">
    <property type="entry name" value="Znf_BED"/>
</dbReference>
<dbReference type="SMART" id="SM00614">
    <property type="entry name" value="ZnF_BED"/>
    <property type="match status" value="1"/>
</dbReference>
<keyword evidence="1" id="KW-0479">Metal-binding</keyword>
<dbReference type="SUPFAM" id="SSF57667">
    <property type="entry name" value="beta-beta-alpha zinc fingers"/>
    <property type="match status" value="1"/>
</dbReference>
<reference evidence="7" key="1">
    <citation type="journal article" date="2021" name="G3 (Bethesda)">
        <title>Genome and transcriptome analysis of the beet armyworm Spodoptera exigua reveals targets for pest control. .</title>
        <authorList>
            <person name="Simon S."/>
            <person name="Breeschoten T."/>
            <person name="Jansen H.J."/>
            <person name="Dirks R.P."/>
            <person name="Schranz M.E."/>
            <person name="Ros V.I.D."/>
        </authorList>
    </citation>
    <scope>NUCLEOTIDE SEQUENCE</scope>
    <source>
        <strain evidence="7">TB_SE_WUR_2020</strain>
    </source>
</reference>
<feature type="region of interest" description="Disordered" evidence="5">
    <location>
        <begin position="144"/>
        <end position="207"/>
    </location>
</feature>
<evidence type="ECO:0000256" key="3">
    <source>
        <dbReference type="ARBA" id="ARBA00022833"/>
    </source>
</evidence>
<dbReference type="InterPro" id="IPR029526">
    <property type="entry name" value="PGBD"/>
</dbReference>